<dbReference type="EMBL" id="RQZA01000002">
    <property type="protein sequence ID" value="RRD31831.1"/>
    <property type="molecule type" value="Genomic_DNA"/>
</dbReference>
<dbReference type="AlphaFoldDB" id="A0A3P1VCE6"/>
<gene>
    <name evidence="1" type="ORF">EII38_03505</name>
</gene>
<organism evidence="1 2">
    <name type="scientific">Streptococcus minor</name>
    <dbReference type="NCBI Taxonomy" id="229549"/>
    <lineage>
        <taxon>Bacteria</taxon>
        <taxon>Bacillati</taxon>
        <taxon>Bacillota</taxon>
        <taxon>Bacilli</taxon>
        <taxon>Lactobacillales</taxon>
        <taxon>Streptococcaceae</taxon>
        <taxon>Streptococcus</taxon>
    </lineage>
</organism>
<dbReference type="STRING" id="1123309.GCA_000377005_01063"/>
<sequence length="218" mass="25421">MFREELLFGQYSKKYTKNSCLYYRHHYTIIRETVLYWANKMKEKEEGLMALYDDFEVKPYISPQRDVATEDFKPVPRKNMSLLADGLLPGDIILLWRIRFGTFANDTIYSKYFEYSYGINGPAHMQQLIKDGYAYEESAFDSLNHVSASLKKNILKSKNIKGLSKMKVADLDQALKDHFSEQELGTYFTVRGYALTAKGEKAIDDHPQVIDRHPKKNF</sequence>
<reference evidence="1 2" key="1">
    <citation type="submission" date="2018-11" db="EMBL/GenBank/DDBJ databases">
        <title>Genomes From Bacteria Associated with the Canine Oral Cavity: a Test Case for Automated Genome-Based Taxonomic Assignment.</title>
        <authorList>
            <person name="Coil D.A."/>
            <person name="Jospin G."/>
            <person name="Darling A.E."/>
            <person name="Wallis C."/>
            <person name="Davis I.J."/>
            <person name="Harris S."/>
            <person name="Eisen J.A."/>
            <person name="Holcombe L.J."/>
            <person name="O'Flynn C."/>
        </authorList>
    </citation>
    <scope>NUCLEOTIDE SEQUENCE [LARGE SCALE GENOMIC DNA]</scope>
    <source>
        <strain evidence="1 2">OH4621_COT-116</strain>
    </source>
</reference>
<protein>
    <submittedName>
        <fullName evidence="1">Uncharacterized protein</fullName>
    </submittedName>
</protein>
<comment type="caution">
    <text evidence="1">The sequence shown here is derived from an EMBL/GenBank/DDBJ whole genome shotgun (WGS) entry which is preliminary data.</text>
</comment>
<keyword evidence="2" id="KW-1185">Reference proteome</keyword>
<accession>A0A3P1VCE6</accession>
<proteinExistence type="predicted"/>
<name>A0A3P1VCE6_9STRE</name>
<dbReference type="Proteomes" id="UP000281771">
    <property type="component" value="Unassembled WGS sequence"/>
</dbReference>
<evidence type="ECO:0000313" key="1">
    <source>
        <dbReference type="EMBL" id="RRD31831.1"/>
    </source>
</evidence>
<evidence type="ECO:0000313" key="2">
    <source>
        <dbReference type="Proteomes" id="UP000281771"/>
    </source>
</evidence>